<dbReference type="EC" id="3.2.1.14" evidence="4"/>
<evidence type="ECO:0000259" key="3">
    <source>
        <dbReference type="PROSITE" id="PS50853"/>
    </source>
</evidence>
<dbReference type="GO" id="GO:0008843">
    <property type="term" value="F:endochitinase activity"/>
    <property type="evidence" value="ECO:0007669"/>
    <property type="project" value="UniProtKB-EC"/>
</dbReference>
<feature type="signal peptide" evidence="2">
    <location>
        <begin position="1"/>
        <end position="29"/>
    </location>
</feature>
<dbReference type="SUPFAM" id="SSF49265">
    <property type="entry name" value="Fibronectin type III"/>
    <property type="match status" value="3"/>
</dbReference>
<dbReference type="SMART" id="SM00060">
    <property type="entry name" value="FN3"/>
    <property type="match status" value="3"/>
</dbReference>
<keyword evidence="1" id="KW-0677">Repeat</keyword>
<dbReference type="PANTHER" id="PTHR46708:SF2">
    <property type="entry name" value="FIBRONECTIN TYPE-III DOMAIN-CONTAINING PROTEIN"/>
    <property type="match status" value="1"/>
</dbReference>
<dbReference type="Gene3D" id="3.20.20.80">
    <property type="entry name" value="Glycosidases"/>
    <property type="match status" value="1"/>
</dbReference>
<dbReference type="InterPro" id="IPR036116">
    <property type="entry name" value="FN3_sf"/>
</dbReference>
<dbReference type="Gene3D" id="2.60.40.10">
    <property type="entry name" value="Immunoglobulins"/>
    <property type="match status" value="3"/>
</dbReference>
<gene>
    <name evidence="4" type="ORF">SK3146_02819</name>
</gene>
<feature type="domain" description="Fibronectin type-III" evidence="3">
    <location>
        <begin position="509"/>
        <end position="596"/>
    </location>
</feature>
<sequence>MKNICRSHIFILCMLVLSLSCALPFPALAANPSATIDIDTGSVINYNPDFRGLNNEPERTPIKMNAADFIDSAIDYGRIGFMRWPGGTPTNSFAWKLGATDAEFNGQTQKEPRRYYNQLYSRRYQMAKGGERISDYVEFLQKTGAKAVIMVNVLQYNPEQARDLAKYLNDNHVPVLYFELGNEISFYVPESGNQQAAFKTGTDYLDRAKTFNDVIKSAYPGAKTVISMSNTQAQSFDEDVYQYPDKYWDAITTHRFRGNGSTPAAAMTDANGYLDDWNSLIADNYTSHLTNPKIFIGEHGVTLGGLLDNTQYGGIYVSESVLRLVTNPNIAYLAGYRMTNGVFTPSVDYSMPLEDAYQDGATIDTAGLDMAPYYSTPAASLKVIDGAINQGTTAWGTTVTGGDTVTKTGGTMPALFAQAFKGDNGKNYAVITNKSANAHDVVIRLDGSNVTAAMTKTYTTSADPLTTNSPDIPDAVAVQTEPTANPVLVPPYSVVRVEWTRSSQPAVPRPTHLMNTEAGNQTVTLKWQPSLNAAGYKVKYGTASGNYTHTIDAGNALTASIAGLANNATYYFAVTAYNAAGESALSNETNATLASPAAPMSRRAYAETAGNIAVEWQSVAGATGYKVKYGTASGSYTSTVDAGNNVGRLITGLTPGTAYYFAVTAYNGRGESAASSEMTATAAGILPLAPYDARITGESSTSISMSWTPARAETYHEYFEDGEANQWTQNKGTWSVVTDNGRDANLYQSPQEGTGLTIFSSSATGNYEGEAMAEQVAAASGKAAYAYGVVARYVDDNNYYKFVYNINEDRFKIVKVQNGAETVLAGKTRAQVLADVKAKSVDLSKLLMYIRVEGNTIECSLNQLGPILKVTDNTFPSGKFGLYSLNVKTNYNWTRIYRNNAVSYTVYRSTRTHTDFTVLQSGITGTSYTDNSAAAGTTYYYRVTSQNANGSSYHHSNTLRKN</sequence>
<keyword evidence="2" id="KW-0732">Signal</keyword>
<dbReference type="InterPro" id="IPR017853">
    <property type="entry name" value="GH"/>
</dbReference>
<evidence type="ECO:0000256" key="1">
    <source>
        <dbReference type="ARBA" id="ARBA00022737"/>
    </source>
</evidence>
<dbReference type="EMBL" id="CP027059">
    <property type="protein sequence ID" value="UQZ83632.1"/>
    <property type="molecule type" value="Genomic_DNA"/>
</dbReference>
<dbReference type="Gene3D" id="2.60.40.1180">
    <property type="entry name" value="Golgi alpha-mannosidase II"/>
    <property type="match status" value="1"/>
</dbReference>
<proteinExistence type="predicted"/>
<dbReference type="Proteomes" id="UP001057134">
    <property type="component" value="Chromosome"/>
</dbReference>
<dbReference type="InterPro" id="IPR013783">
    <property type="entry name" value="Ig-like_fold"/>
</dbReference>
<accession>A0ABY4RQJ8</accession>
<dbReference type="InterPro" id="IPR050991">
    <property type="entry name" value="ECM_Regulatory_Proteins"/>
</dbReference>
<organism evidence="4 5">
    <name type="scientific">Paenibacillus konkukensis</name>
    <dbReference type="NCBI Taxonomy" id="2020716"/>
    <lineage>
        <taxon>Bacteria</taxon>
        <taxon>Bacillati</taxon>
        <taxon>Bacillota</taxon>
        <taxon>Bacilli</taxon>
        <taxon>Bacillales</taxon>
        <taxon>Paenibacillaceae</taxon>
        <taxon>Paenibacillus</taxon>
    </lineage>
</organism>
<dbReference type="PROSITE" id="PS50853">
    <property type="entry name" value="FN3"/>
    <property type="match status" value="2"/>
</dbReference>
<dbReference type="InterPro" id="IPR003961">
    <property type="entry name" value="FN3_dom"/>
</dbReference>
<protein>
    <submittedName>
        <fullName evidence="4">Exochitinase 1</fullName>
        <ecNumber evidence="4">3.2.1.14</ecNumber>
    </submittedName>
</protein>
<reference evidence="4" key="1">
    <citation type="submission" date="2018-02" db="EMBL/GenBank/DDBJ databases">
        <authorList>
            <person name="Kim S.-K."/>
            <person name="Jung H.-I."/>
            <person name="Lee S.-W."/>
        </authorList>
    </citation>
    <scope>NUCLEOTIDE SEQUENCE</scope>
    <source>
        <strain evidence="4">SK3146</strain>
    </source>
</reference>
<evidence type="ECO:0000313" key="5">
    <source>
        <dbReference type="Proteomes" id="UP001057134"/>
    </source>
</evidence>
<dbReference type="CDD" id="cd00063">
    <property type="entry name" value="FN3"/>
    <property type="match status" value="2"/>
</dbReference>
<name>A0ABY4RQJ8_9BACL</name>
<dbReference type="InterPro" id="IPR013780">
    <property type="entry name" value="Glyco_hydro_b"/>
</dbReference>
<dbReference type="PROSITE" id="PS51257">
    <property type="entry name" value="PROKAR_LIPOPROTEIN"/>
    <property type="match status" value="1"/>
</dbReference>
<dbReference type="Gene3D" id="2.60.120.560">
    <property type="entry name" value="Exo-inulinase, domain 1"/>
    <property type="match status" value="1"/>
</dbReference>
<dbReference type="PANTHER" id="PTHR46708">
    <property type="entry name" value="TENASCIN"/>
    <property type="match status" value="1"/>
</dbReference>
<keyword evidence="5" id="KW-1185">Reference proteome</keyword>
<keyword evidence="4" id="KW-0378">Hydrolase</keyword>
<keyword evidence="4" id="KW-0326">Glycosidase</keyword>
<feature type="chain" id="PRO_5045700372" evidence="2">
    <location>
        <begin position="30"/>
        <end position="962"/>
    </location>
</feature>
<evidence type="ECO:0000313" key="4">
    <source>
        <dbReference type="EMBL" id="UQZ83632.1"/>
    </source>
</evidence>
<dbReference type="SUPFAM" id="SSF51445">
    <property type="entry name" value="(Trans)glycosidases"/>
    <property type="match status" value="1"/>
</dbReference>
<reference evidence="4" key="2">
    <citation type="journal article" date="2021" name="J Anim Sci Technol">
        <title>Complete genome sequence of Paenibacillus konkukensis sp. nov. SK3146 as a potential probiotic strain.</title>
        <authorList>
            <person name="Jung H.I."/>
            <person name="Park S."/>
            <person name="Niu K.M."/>
            <person name="Lee S.W."/>
            <person name="Kothari D."/>
            <person name="Yi K.J."/>
            <person name="Kim S.K."/>
        </authorList>
    </citation>
    <scope>NUCLEOTIDE SEQUENCE</scope>
    <source>
        <strain evidence="4">SK3146</strain>
    </source>
</reference>
<dbReference type="Pfam" id="PF00041">
    <property type="entry name" value="fn3"/>
    <property type="match status" value="2"/>
</dbReference>
<evidence type="ECO:0000256" key="2">
    <source>
        <dbReference type="SAM" id="SignalP"/>
    </source>
</evidence>
<feature type="domain" description="Fibronectin type-III" evidence="3">
    <location>
        <begin position="598"/>
        <end position="685"/>
    </location>
</feature>